<proteinExistence type="inferred from homology"/>
<dbReference type="GO" id="GO:0016616">
    <property type="term" value="F:oxidoreductase activity, acting on the CH-OH group of donors, NAD or NADP as acceptor"/>
    <property type="evidence" value="ECO:0007669"/>
    <property type="project" value="InterPro"/>
</dbReference>
<dbReference type="GO" id="GO:0051287">
    <property type="term" value="F:NAD binding"/>
    <property type="evidence" value="ECO:0007669"/>
    <property type="project" value="InterPro"/>
</dbReference>
<name>A0A7C9JDY9_9BACT</name>
<dbReference type="PANTHER" id="PTHR43761">
    <property type="entry name" value="D-ISOMER SPECIFIC 2-HYDROXYACID DEHYDROGENASE FAMILY PROTEIN (AFU_ORTHOLOGUE AFUA_1G13630)"/>
    <property type="match status" value="1"/>
</dbReference>
<comment type="caution">
    <text evidence="7">The sequence shown here is derived from an EMBL/GenBank/DDBJ whole genome shotgun (WGS) entry which is preliminary data.</text>
</comment>
<dbReference type="InterPro" id="IPR006140">
    <property type="entry name" value="D-isomer_DH_NAD-bd"/>
</dbReference>
<dbReference type="CDD" id="cd05299">
    <property type="entry name" value="CtBP_dh"/>
    <property type="match status" value="1"/>
</dbReference>
<accession>A0A7C9JDY9</accession>
<dbReference type="InterPro" id="IPR006139">
    <property type="entry name" value="D-isomer_2_OHA_DH_cat_dom"/>
</dbReference>
<organism evidence="7">
    <name type="scientific">Muribaculaceae bacterium Z82</name>
    <dbReference type="NCBI Taxonomy" id="2304548"/>
    <lineage>
        <taxon>Bacteria</taxon>
        <taxon>Pseudomonadati</taxon>
        <taxon>Bacteroidota</taxon>
        <taxon>Bacteroidia</taxon>
        <taxon>Bacteroidales</taxon>
        <taxon>Muribaculaceae</taxon>
    </lineage>
</organism>
<evidence type="ECO:0000256" key="2">
    <source>
        <dbReference type="ARBA" id="ARBA00023002"/>
    </source>
</evidence>
<dbReference type="EMBL" id="QWKH01000041">
    <property type="protein sequence ID" value="NBI34699.1"/>
    <property type="molecule type" value="Genomic_DNA"/>
</dbReference>
<sequence>MTRHYALFVLVTRFLPACTTCRLCTAQPAEGAAMATIVMTDNDFGGADFERKLVKGAGLGFASYNGPDCRTPEQIVAHLQAACEPSASASGAGKHEERTEAVGAITSYGRYTAEVFKALPQLKVVSKTGTGVDNIDVEAATRNGTVVCNVPGYGTEVVSDHAIALALAVLRRINETDADLRAGTWDFRRRRPLGQVQGRTFGVVGYGSIGRAAARKARGLGFDVVVWDRKGVPGRRTPEDFPYLALDDLLKTVDVVSFHTALTLETHHLLSAERIASMKPDAVVVNTSRGAVVDTKALAEALCSGKLWGAGLDVFEEEPLTPGHPICRAPHTVLSPHDGYWSEESAVELRTRAAENAIAVMSGKAPEHCMNPEALEAAWAK</sequence>
<evidence type="ECO:0000256" key="4">
    <source>
        <dbReference type="RuleBase" id="RU003719"/>
    </source>
</evidence>
<keyword evidence="3" id="KW-0520">NAD</keyword>
<dbReference type="PROSITE" id="PS00671">
    <property type="entry name" value="D_2_HYDROXYACID_DH_3"/>
    <property type="match status" value="1"/>
</dbReference>
<evidence type="ECO:0000259" key="6">
    <source>
        <dbReference type="Pfam" id="PF02826"/>
    </source>
</evidence>
<evidence type="ECO:0000313" key="7">
    <source>
        <dbReference type="EMBL" id="NBI34699.1"/>
    </source>
</evidence>
<evidence type="ECO:0000259" key="5">
    <source>
        <dbReference type="Pfam" id="PF00389"/>
    </source>
</evidence>
<evidence type="ECO:0000256" key="1">
    <source>
        <dbReference type="ARBA" id="ARBA00005854"/>
    </source>
</evidence>
<dbReference type="FunFam" id="3.40.50.720:FF:000203">
    <property type="entry name" value="D-3-phosphoglycerate dehydrogenase (SerA)"/>
    <property type="match status" value="1"/>
</dbReference>
<dbReference type="Pfam" id="PF00389">
    <property type="entry name" value="2-Hacid_dh"/>
    <property type="match status" value="1"/>
</dbReference>
<dbReference type="InterPro" id="IPR029753">
    <property type="entry name" value="D-isomer_DH_CS"/>
</dbReference>
<comment type="similarity">
    <text evidence="1 4">Belongs to the D-isomer specific 2-hydroxyacid dehydrogenase family.</text>
</comment>
<feature type="domain" description="D-isomer specific 2-hydroxyacid dehydrogenase catalytic" evidence="5">
    <location>
        <begin position="99"/>
        <end position="371"/>
    </location>
</feature>
<feature type="domain" description="D-isomer specific 2-hydroxyacid dehydrogenase NAD-binding" evidence="6">
    <location>
        <begin position="163"/>
        <end position="337"/>
    </location>
</feature>
<gene>
    <name evidence="7" type="ORF">D1639_06575</name>
</gene>
<dbReference type="InterPro" id="IPR036291">
    <property type="entry name" value="NAD(P)-bd_dom_sf"/>
</dbReference>
<dbReference type="AlphaFoldDB" id="A0A7C9JDY9"/>
<dbReference type="SUPFAM" id="SSF52283">
    <property type="entry name" value="Formate/glycerate dehydrogenase catalytic domain-like"/>
    <property type="match status" value="1"/>
</dbReference>
<dbReference type="InterPro" id="IPR043322">
    <property type="entry name" value="CtBP"/>
</dbReference>
<evidence type="ECO:0000256" key="3">
    <source>
        <dbReference type="ARBA" id="ARBA00023027"/>
    </source>
</evidence>
<dbReference type="Gene3D" id="3.40.50.720">
    <property type="entry name" value="NAD(P)-binding Rossmann-like Domain"/>
    <property type="match status" value="2"/>
</dbReference>
<reference evidence="7" key="1">
    <citation type="submission" date="2018-08" db="EMBL/GenBank/DDBJ databases">
        <title>Murine metabolic-syndrome-specific gut microbial biobank.</title>
        <authorList>
            <person name="Liu C."/>
        </authorList>
    </citation>
    <scope>NUCLEOTIDE SEQUENCE [LARGE SCALE GENOMIC DNA]</scope>
    <source>
        <strain evidence="7">Z82</strain>
    </source>
</reference>
<protein>
    <submittedName>
        <fullName evidence="7">C-terminal binding protein</fullName>
    </submittedName>
</protein>
<dbReference type="SUPFAM" id="SSF51735">
    <property type="entry name" value="NAD(P)-binding Rossmann-fold domains"/>
    <property type="match status" value="1"/>
</dbReference>
<dbReference type="GO" id="GO:0003714">
    <property type="term" value="F:transcription corepressor activity"/>
    <property type="evidence" value="ECO:0007669"/>
    <property type="project" value="InterPro"/>
</dbReference>
<dbReference type="PANTHER" id="PTHR43761:SF1">
    <property type="entry name" value="D-ISOMER SPECIFIC 2-HYDROXYACID DEHYDROGENASE CATALYTIC DOMAIN-CONTAINING PROTEIN-RELATED"/>
    <property type="match status" value="1"/>
</dbReference>
<dbReference type="InterPro" id="IPR050418">
    <property type="entry name" value="D-iso_2-hydroxyacid_DH_PdxB"/>
</dbReference>
<dbReference type="Pfam" id="PF02826">
    <property type="entry name" value="2-Hacid_dh_C"/>
    <property type="match status" value="1"/>
</dbReference>
<keyword evidence="2 4" id="KW-0560">Oxidoreductase</keyword>